<proteinExistence type="predicted"/>
<accession>A0A8J3YNZ2</accession>
<protein>
    <submittedName>
        <fullName evidence="1">Uncharacterized protein</fullName>
    </submittedName>
</protein>
<reference evidence="1" key="1">
    <citation type="submission" date="2021-01" db="EMBL/GenBank/DDBJ databases">
        <title>Whole genome shotgun sequence of Virgisporangium aliadipatigenens NBRC 105644.</title>
        <authorList>
            <person name="Komaki H."/>
            <person name="Tamura T."/>
        </authorList>
    </citation>
    <scope>NUCLEOTIDE SEQUENCE</scope>
    <source>
        <strain evidence="1">NBRC 105644</strain>
    </source>
</reference>
<sequence>MEPLDFPHRLLTAATDAGAAAPDASMFRRHLPILRRCVPDADEPLLLARVDRPGDRGSYVLLLTAERLVVTAESRVLRRLRLHLNSACRDLIDVLWTPEPAMGGVAFSATTAFDGVREHFWVRSDDADTTANVLSGVFRRVLVPA</sequence>
<organism evidence="1 2">
    <name type="scientific">Virgisporangium aliadipatigenens</name>
    <dbReference type="NCBI Taxonomy" id="741659"/>
    <lineage>
        <taxon>Bacteria</taxon>
        <taxon>Bacillati</taxon>
        <taxon>Actinomycetota</taxon>
        <taxon>Actinomycetes</taxon>
        <taxon>Micromonosporales</taxon>
        <taxon>Micromonosporaceae</taxon>
        <taxon>Virgisporangium</taxon>
    </lineage>
</organism>
<dbReference type="EMBL" id="BOPF01000014">
    <property type="protein sequence ID" value="GIJ47286.1"/>
    <property type="molecule type" value="Genomic_DNA"/>
</dbReference>
<dbReference type="Proteomes" id="UP000619260">
    <property type="component" value="Unassembled WGS sequence"/>
</dbReference>
<comment type="caution">
    <text evidence="1">The sequence shown here is derived from an EMBL/GenBank/DDBJ whole genome shotgun (WGS) entry which is preliminary data.</text>
</comment>
<dbReference type="AlphaFoldDB" id="A0A8J3YNZ2"/>
<evidence type="ECO:0000313" key="2">
    <source>
        <dbReference type="Proteomes" id="UP000619260"/>
    </source>
</evidence>
<evidence type="ECO:0000313" key="1">
    <source>
        <dbReference type="EMBL" id="GIJ47286.1"/>
    </source>
</evidence>
<name>A0A8J3YNZ2_9ACTN</name>
<gene>
    <name evidence="1" type="ORF">Val02_41720</name>
</gene>
<keyword evidence="2" id="KW-1185">Reference proteome</keyword>
<dbReference type="RefSeq" id="WP_203900791.1">
    <property type="nucleotide sequence ID" value="NZ_BOPF01000014.1"/>
</dbReference>